<protein>
    <submittedName>
        <fullName evidence="1">Uncharacterized protein</fullName>
    </submittedName>
</protein>
<sequence>MAGAIIEVKYFNTFLLKKVNNASDDPVWNGSFGIPNTLDFTTSPFQKTGYPIQSGLDQDDTWVIEESRIRGGYNNTSVDFGAKAYIVEDEPIGTRRFNALIYSGIFNSRTG</sequence>
<proteinExistence type="predicted"/>
<name>X0RS33_9ZZZZ</name>
<organism evidence="1">
    <name type="scientific">marine sediment metagenome</name>
    <dbReference type="NCBI Taxonomy" id="412755"/>
    <lineage>
        <taxon>unclassified sequences</taxon>
        <taxon>metagenomes</taxon>
        <taxon>ecological metagenomes</taxon>
    </lineage>
</organism>
<dbReference type="AlphaFoldDB" id="X0RS33"/>
<dbReference type="EMBL" id="BARS01009225">
    <property type="protein sequence ID" value="GAF71654.1"/>
    <property type="molecule type" value="Genomic_DNA"/>
</dbReference>
<comment type="caution">
    <text evidence="1">The sequence shown here is derived from an EMBL/GenBank/DDBJ whole genome shotgun (WGS) entry which is preliminary data.</text>
</comment>
<feature type="non-terminal residue" evidence="1">
    <location>
        <position position="111"/>
    </location>
</feature>
<reference evidence="1" key="1">
    <citation type="journal article" date="2014" name="Front. Microbiol.">
        <title>High frequency of phylogenetically diverse reductive dehalogenase-homologous genes in deep subseafloor sedimentary metagenomes.</title>
        <authorList>
            <person name="Kawai M."/>
            <person name="Futagami T."/>
            <person name="Toyoda A."/>
            <person name="Takaki Y."/>
            <person name="Nishi S."/>
            <person name="Hori S."/>
            <person name="Arai W."/>
            <person name="Tsubouchi T."/>
            <person name="Morono Y."/>
            <person name="Uchiyama I."/>
            <person name="Ito T."/>
            <person name="Fujiyama A."/>
            <person name="Inagaki F."/>
            <person name="Takami H."/>
        </authorList>
    </citation>
    <scope>NUCLEOTIDE SEQUENCE</scope>
    <source>
        <strain evidence="1">Expedition CK06-06</strain>
    </source>
</reference>
<evidence type="ECO:0000313" key="1">
    <source>
        <dbReference type="EMBL" id="GAF71654.1"/>
    </source>
</evidence>
<accession>X0RS33</accession>
<gene>
    <name evidence="1" type="ORF">S01H1_17395</name>
</gene>